<evidence type="ECO:0000259" key="11">
    <source>
        <dbReference type="Pfam" id="PF07730"/>
    </source>
</evidence>
<feature type="transmembrane region" description="Helical" evidence="9">
    <location>
        <begin position="65"/>
        <end position="82"/>
    </location>
</feature>
<name>A0ABW3FI46_9PSEU</name>
<feature type="domain" description="Signal transduction histidine kinase subgroup 3 dimerisation and phosphoacceptor" evidence="11">
    <location>
        <begin position="193"/>
        <end position="259"/>
    </location>
</feature>
<feature type="transmembrane region" description="Helical" evidence="9">
    <location>
        <begin position="41"/>
        <end position="60"/>
    </location>
</feature>
<keyword evidence="6 13" id="KW-0418">Kinase</keyword>
<dbReference type="Pfam" id="PF02518">
    <property type="entry name" value="HATPase_c"/>
    <property type="match status" value="1"/>
</dbReference>
<keyword evidence="9" id="KW-1133">Transmembrane helix</keyword>
<dbReference type="InterPro" id="IPR036890">
    <property type="entry name" value="HATPase_C_sf"/>
</dbReference>
<dbReference type="PANTHER" id="PTHR24421">
    <property type="entry name" value="NITRATE/NITRITE SENSOR PROTEIN NARX-RELATED"/>
    <property type="match status" value="1"/>
</dbReference>
<feature type="domain" description="DUF7134" evidence="12">
    <location>
        <begin position="6"/>
        <end position="165"/>
    </location>
</feature>
<reference evidence="14" key="1">
    <citation type="journal article" date="2019" name="Int. J. Syst. Evol. Microbiol.">
        <title>The Global Catalogue of Microorganisms (GCM) 10K type strain sequencing project: providing services to taxonomists for standard genome sequencing and annotation.</title>
        <authorList>
            <consortium name="The Broad Institute Genomics Platform"/>
            <consortium name="The Broad Institute Genome Sequencing Center for Infectious Disease"/>
            <person name="Wu L."/>
            <person name="Ma J."/>
        </authorList>
    </citation>
    <scope>NUCLEOTIDE SEQUENCE [LARGE SCALE GENOMIC DNA]</scope>
    <source>
        <strain evidence="14">CCUG 56401</strain>
    </source>
</reference>
<evidence type="ECO:0000256" key="8">
    <source>
        <dbReference type="ARBA" id="ARBA00023012"/>
    </source>
</evidence>
<keyword evidence="9" id="KW-0812">Transmembrane</keyword>
<evidence type="ECO:0000256" key="2">
    <source>
        <dbReference type="ARBA" id="ARBA00012438"/>
    </source>
</evidence>
<protein>
    <recommendedName>
        <fullName evidence="2">histidine kinase</fullName>
        <ecNumber evidence="2">2.7.13.3</ecNumber>
    </recommendedName>
</protein>
<organism evidence="13 14">
    <name type="scientific">Saccharopolyspora rosea</name>
    <dbReference type="NCBI Taxonomy" id="524884"/>
    <lineage>
        <taxon>Bacteria</taxon>
        <taxon>Bacillati</taxon>
        <taxon>Actinomycetota</taxon>
        <taxon>Actinomycetes</taxon>
        <taxon>Pseudonocardiales</taxon>
        <taxon>Pseudonocardiaceae</taxon>
        <taxon>Saccharopolyspora</taxon>
    </lineage>
</organism>
<evidence type="ECO:0000256" key="7">
    <source>
        <dbReference type="ARBA" id="ARBA00022840"/>
    </source>
</evidence>
<proteinExistence type="predicted"/>
<dbReference type="SUPFAM" id="SSF55874">
    <property type="entry name" value="ATPase domain of HSP90 chaperone/DNA topoisomerase II/histidine kinase"/>
    <property type="match status" value="1"/>
</dbReference>
<dbReference type="EMBL" id="JBHTIW010000001">
    <property type="protein sequence ID" value="MFD0918156.1"/>
    <property type="molecule type" value="Genomic_DNA"/>
</dbReference>
<keyword evidence="3" id="KW-0597">Phosphoprotein</keyword>
<dbReference type="Pfam" id="PF23539">
    <property type="entry name" value="DUF7134"/>
    <property type="match status" value="1"/>
</dbReference>
<keyword evidence="7" id="KW-0067">ATP-binding</keyword>
<dbReference type="PANTHER" id="PTHR24421:SF10">
    <property type="entry name" value="NITRATE_NITRITE SENSOR PROTEIN NARQ"/>
    <property type="match status" value="1"/>
</dbReference>
<dbReference type="InterPro" id="IPR050482">
    <property type="entry name" value="Sensor_HK_TwoCompSys"/>
</dbReference>
<dbReference type="EC" id="2.7.13.3" evidence="2"/>
<evidence type="ECO:0000259" key="10">
    <source>
        <dbReference type="Pfam" id="PF02518"/>
    </source>
</evidence>
<feature type="transmembrane region" description="Helical" evidence="9">
    <location>
        <begin position="136"/>
        <end position="158"/>
    </location>
</feature>
<keyword evidence="4" id="KW-0808">Transferase</keyword>
<sequence length="416" mass="44538">MRSFSLWLRAHPLVGDSAIAAFVLLSHLGQATGETHRPDPGWWSVVTSVVVGLLLAGPLAVRRRWPVWSAYVALAGLALSLVHPDVDSSLALLAPCFMIYTLVADVGRRAALLYSALVGLLFASRVFGSGRPFEELPVVLGFLLAFYVVVAGFCWVLGEFVGARRAYHSAVEQRLRSLEFERDQQARIAVAEERNRIAREIHDVLAHSISVMVTQADGARYALHRKPELAERALGAIGSTGRDALNELRGLLSVLRNPGEDDVRAPQPTATGLVDLVDRVRSLGLDVALEVTGDFAALPTGIGLSVYRIVQESLTNSLKHGGPGTAASVRAVHDGRRVVLDVVDDGGTARTPELASGGNGLIGMRERAAIYGGDLRAGPREGGGWCVHAELPLDRAVDTAADHGESGVARERTRAR</sequence>
<evidence type="ECO:0000256" key="3">
    <source>
        <dbReference type="ARBA" id="ARBA00022553"/>
    </source>
</evidence>
<dbReference type="GO" id="GO:0016301">
    <property type="term" value="F:kinase activity"/>
    <property type="evidence" value="ECO:0007669"/>
    <property type="project" value="UniProtKB-KW"/>
</dbReference>
<dbReference type="InterPro" id="IPR055558">
    <property type="entry name" value="DUF7134"/>
</dbReference>
<evidence type="ECO:0000256" key="9">
    <source>
        <dbReference type="SAM" id="Phobius"/>
    </source>
</evidence>
<comment type="caution">
    <text evidence="13">The sequence shown here is derived from an EMBL/GenBank/DDBJ whole genome shotgun (WGS) entry which is preliminary data.</text>
</comment>
<evidence type="ECO:0000259" key="12">
    <source>
        <dbReference type="Pfam" id="PF23539"/>
    </source>
</evidence>
<evidence type="ECO:0000256" key="5">
    <source>
        <dbReference type="ARBA" id="ARBA00022741"/>
    </source>
</evidence>
<evidence type="ECO:0000256" key="1">
    <source>
        <dbReference type="ARBA" id="ARBA00000085"/>
    </source>
</evidence>
<accession>A0ABW3FI46</accession>
<dbReference type="RefSeq" id="WP_263250206.1">
    <property type="nucleotide sequence ID" value="NZ_BAABLT010000034.1"/>
</dbReference>
<feature type="domain" description="Histidine kinase/HSP90-like ATPase" evidence="10">
    <location>
        <begin position="305"/>
        <end position="394"/>
    </location>
</feature>
<dbReference type="Gene3D" id="3.30.565.10">
    <property type="entry name" value="Histidine kinase-like ATPase, C-terminal domain"/>
    <property type="match status" value="1"/>
</dbReference>
<feature type="transmembrane region" description="Helical" evidence="9">
    <location>
        <begin position="111"/>
        <end position="130"/>
    </location>
</feature>
<dbReference type="InterPro" id="IPR011712">
    <property type="entry name" value="Sig_transdc_His_kin_sub3_dim/P"/>
</dbReference>
<keyword evidence="5" id="KW-0547">Nucleotide-binding</keyword>
<comment type="catalytic activity">
    <reaction evidence="1">
        <text>ATP + protein L-histidine = ADP + protein N-phospho-L-histidine.</text>
        <dbReference type="EC" id="2.7.13.3"/>
    </reaction>
</comment>
<dbReference type="InterPro" id="IPR003594">
    <property type="entry name" value="HATPase_dom"/>
</dbReference>
<evidence type="ECO:0000256" key="6">
    <source>
        <dbReference type="ARBA" id="ARBA00022777"/>
    </source>
</evidence>
<dbReference type="Gene3D" id="1.20.5.1930">
    <property type="match status" value="1"/>
</dbReference>
<keyword evidence="14" id="KW-1185">Reference proteome</keyword>
<dbReference type="CDD" id="cd16917">
    <property type="entry name" value="HATPase_UhpB-NarQ-NarX-like"/>
    <property type="match status" value="1"/>
</dbReference>
<keyword evidence="9" id="KW-0472">Membrane</keyword>
<evidence type="ECO:0000313" key="13">
    <source>
        <dbReference type="EMBL" id="MFD0918156.1"/>
    </source>
</evidence>
<keyword evidence="8" id="KW-0902">Two-component regulatory system</keyword>
<evidence type="ECO:0000256" key="4">
    <source>
        <dbReference type="ARBA" id="ARBA00022679"/>
    </source>
</evidence>
<dbReference type="Pfam" id="PF07730">
    <property type="entry name" value="HisKA_3"/>
    <property type="match status" value="1"/>
</dbReference>
<evidence type="ECO:0000313" key="14">
    <source>
        <dbReference type="Proteomes" id="UP001597018"/>
    </source>
</evidence>
<gene>
    <name evidence="13" type="ORF">ACFQ16_00220</name>
</gene>
<dbReference type="Proteomes" id="UP001597018">
    <property type="component" value="Unassembled WGS sequence"/>
</dbReference>